<protein>
    <recommendedName>
        <fullName evidence="4">HTH CENPB-type domain-containing protein</fullName>
    </recommendedName>
</protein>
<dbReference type="PANTHER" id="PTHR19303:SF26">
    <property type="entry name" value="TIGGER TRANSPOSABLE ELEMENT-DERIVED PROTEIN 1"/>
    <property type="match status" value="1"/>
</dbReference>
<proteinExistence type="predicted"/>
<dbReference type="Pfam" id="PF04218">
    <property type="entry name" value="CENP-B_N"/>
    <property type="match status" value="1"/>
</dbReference>
<gene>
    <name evidence="5" type="primary">ORF67213</name>
</gene>
<dbReference type="Pfam" id="PF03221">
    <property type="entry name" value="HTH_Tnp_Tc5"/>
    <property type="match status" value="1"/>
</dbReference>
<reference evidence="5" key="1">
    <citation type="submission" date="2014-12" db="EMBL/GenBank/DDBJ databases">
        <title>Insight into the proteome of Arion vulgaris.</title>
        <authorList>
            <person name="Aradska J."/>
            <person name="Bulat T."/>
            <person name="Smidak R."/>
            <person name="Sarate P."/>
            <person name="Gangsoo J."/>
            <person name="Sialana F."/>
            <person name="Bilban M."/>
            <person name="Lubec G."/>
        </authorList>
    </citation>
    <scope>NUCLEOTIDE SEQUENCE</scope>
    <source>
        <tissue evidence="5">Skin</tissue>
    </source>
</reference>
<dbReference type="InterPro" id="IPR050863">
    <property type="entry name" value="CenT-Element_Derived"/>
</dbReference>
<evidence type="ECO:0000256" key="3">
    <source>
        <dbReference type="ARBA" id="ARBA00023242"/>
    </source>
</evidence>
<dbReference type="Gene3D" id="3.30.420.10">
    <property type="entry name" value="Ribonuclease H-like superfamily/Ribonuclease H"/>
    <property type="match status" value="1"/>
</dbReference>
<accession>A0A0B6ZJ75</accession>
<dbReference type="EMBL" id="HACG01021809">
    <property type="protein sequence ID" value="CEK68674.1"/>
    <property type="molecule type" value="Transcribed_RNA"/>
</dbReference>
<dbReference type="PANTHER" id="PTHR19303">
    <property type="entry name" value="TRANSPOSON"/>
    <property type="match status" value="1"/>
</dbReference>
<dbReference type="InterPro" id="IPR007889">
    <property type="entry name" value="HTH_Psq"/>
</dbReference>
<sequence>MSGKRKEDESNTGMRKRTRKAITLAVKREILNEYEAGMKVTKLASKFKLSHSTVSSILKDKDKYLKEMRSGRPLQTTWIRKRDGLIPEVERMLVPWIHEQTQSLDTPLSQTVVSAKALSIFETLKKQQGEIANDERFSASRGWFDRFKRRAGWQKISQGEDTSTNIETGRDFPDMLAEIIEQEGYSSQLVFNVDETELFWRKIPAQSCVVKEEKPFPDFKTVKEKLTLLLGTNAAGDYKLKPLLVYHAKNPRALKGSTKSTLPVIWKFNARASMTTDIFEDWFENHFVVEVERYCHDNSLPFKALLVMDIAPGHLSMLEYHHPNIKTIFLPPQPTYQPMEQGVISSFKAIYLRRIFENMFETIDKENGQTIHEFLKKFSILDCVQTINEAWNEITESNCNGVWRKLIPQFVQDFKSFENSFESSTETVAEIADRLNIDISLEDVIEFLTDQEENTSNEDILEMVEQESVQDTSNAPALTIQRLSEAFGHIESALKIFMADDPNFERSSKVFAAIRDDYACYREIFQEKKASSVQISLDCYCKKPQAAKVQSKIQASTEFVQSATSTALIRRLNFEDLNDPLPF</sequence>
<dbReference type="SUPFAM" id="SSF46689">
    <property type="entry name" value="Homeodomain-like"/>
    <property type="match status" value="2"/>
</dbReference>
<evidence type="ECO:0000259" key="4">
    <source>
        <dbReference type="PROSITE" id="PS51253"/>
    </source>
</evidence>
<feature type="domain" description="HTH CENPB-type" evidence="4">
    <location>
        <begin position="77"/>
        <end position="157"/>
    </location>
</feature>
<dbReference type="InterPro" id="IPR036397">
    <property type="entry name" value="RNaseH_sf"/>
</dbReference>
<dbReference type="InterPro" id="IPR009057">
    <property type="entry name" value="Homeodomain-like_sf"/>
</dbReference>
<evidence type="ECO:0000256" key="1">
    <source>
        <dbReference type="ARBA" id="ARBA00004123"/>
    </source>
</evidence>
<dbReference type="GO" id="GO:0005634">
    <property type="term" value="C:nucleus"/>
    <property type="evidence" value="ECO:0007669"/>
    <property type="project" value="UniProtKB-SubCell"/>
</dbReference>
<dbReference type="InterPro" id="IPR006600">
    <property type="entry name" value="HTH_CenpB_DNA-bd_dom"/>
</dbReference>
<keyword evidence="3" id="KW-0539">Nucleus</keyword>
<comment type="subcellular location">
    <subcellularLocation>
        <location evidence="1">Nucleus</location>
    </subcellularLocation>
</comment>
<dbReference type="GO" id="GO:0003677">
    <property type="term" value="F:DNA binding"/>
    <property type="evidence" value="ECO:0007669"/>
    <property type="project" value="UniProtKB-KW"/>
</dbReference>
<dbReference type="Gene3D" id="1.10.10.60">
    <property type="entry name" value="Homeodomain-like"/>
    <property type="match status" value="2"/>
</dbReference>
<dbReference type="SMART" id="SM00674">
    <property type="entry name" value="CENPB"/>
    <property type="match status" value="1"/>
</dbReference>
<keyword evidence="2" id="KW-0238">DNA-binding</keyword>
<name>A0A0B6ZJ75_9EUPU</name>
<dbReference type="InterPro" id="IPR004875">
    <property type="entry name" value="DDE_SF_endonuclease_dom"/>
</dbReference>
<evidence type="ECO:0000313" key="5">
    <source>
        <dbReference type="EMBL" id="CEK68674.1"/>
    </source>
</evidence>
<dbReference type="Pfam" id="PF03184">
    <property type="entry name" value="DDE_1"/>
    <property type="match status" value="1"/>
</dbReference>
<evidence type="ECO:0000256" key="2">
    <source>
        <dbReference type="ARBA" id="ARBA00023125"/>
    </source>
</evidence>
<dbReference type="PROSITE" id="PS51253">
    <property type="entry name" value="HTH_CENPB"/>
    <property type="match status" value="1"/>
</dbReference>
<organism evidence="5">
    <name type="scientific">Arion vulgaris</name>
    <dbReference type="NCBI Taxonomy" id="1028688"/>
    <lineage>
        <taxon>Eukaryota</taxon>
        <taxon>Metazoa</taxon>
        <taxon>Spiralia</taxon>
        <taxon>Lophotrochozoa</taxon>
        <taxon>Mollusca</taxon>
        <taxon>Gastropoda</taxon>
        <taxon>Heterobranchia</taxon>
        <taxon>Euthyneura</taxon>
        <taxon>Panpulmonata</taxon>
        <taxon>Eupulmonata</taxon>
        <taxon>Stylommatophora</taxon>
        <taxon>Helicina</taxon>
        <taxon>Arionoidea</taxon>
        <taxon>Arionidae</taxon>
        <taxon>Arion</taxon>
    </lineage>
</organism>
<dbReference type="AlphaFoldDB" id="A0A0B6ZJ75"/>